<dbReference type="GO" id="GO:0046872">
    <property type="term" value="F:metal ion binding"/>
    <property type="evidence" value="ECO:0007669"/>
    <property type="project" value="UniProtKB-KW"/>
</dbReference>
<protein>
    <submittedName>
        <fullName evidence="5">Polyprenyl synthetase family protein</fullName>
    </submittedName>
</protein>
<keyword evidence="2" id="KW-0460">Magnesium</keyword>
<evidence type="ECO:0000256" key="1">
    <source>
        <dbReference type="ARBA" id="ARBA00022723"/>
    </source>
</evidence>
<name>A0AAP8YRW6_9SPIR</name>
<dbReference type="CDD" id="cd00685">
    <property type="entry name" value="Trans_IPPS_HT"/>
    <property type="match status" value="1"/>
</dbReference>
<keyword evidence="6" id="KW-1185">Reference proteome</keyword>
<accession>A0AAP8YRW6</accession>
<dbReference type="GeneID" id="75118025"/>
<dbReference type="SFLD" id="SFLDS00005">
    <property type="entry name" value="Isoprenoid_Synthase_Type_I"/>
    <property type="match status" value="1"/>
</dbReference>
<dbReference type="InterPro" id="IPR008949">
    <property type="entry name" value="Isoprenoid_synthase_dom_sf"/>
</dbReference>
<keyword evidence="1" id="KW-0479">Metal-binding</keyword>
<dbReference type="GO" id="GO:0008299">
    <property type="term" value="P:isoprenoid biosynthetic process"/>
    <property type="evidence" value="ECO:0007669"/>
    <property type="project" value="InterPro"/>
</dbReference>
<evidence type="ECO:0000256" key="3">
    <source>
        <dbReference type="RuleBase" id="RU004466"/>
    </source>
</evidence>
<organism evidence="5 7">
    <name type="scientific">Borrelia miyamotoi</name>
    <dbReference type="NCBI Taxonomy" id="47466"/>
    <lineage>
        <taxon>Bacteria</taxon>
        <taxon>Pseudomonadati</taxon>
        <taxon>Spirochaetota</taxon>
        <taxon>Spirochaetia</taxon>
        <taxon>Spirochaetales</taxon>
        <taxon>Borreliaceae</taxon>
        <taxon>Borrelia</taxon>
    </lineage>
</organism>
<evidence type="ECO:0000256" key="2">
    <source>
        <dbReference type="ARBA" id="ARBA00022842"/>
    </source>
</evidence>
<reference evidence="7" key="1">
    <citation type="submission" date="2019-03" db="EMBL/GenBank/DDBJ databases">
        <title>Whole genome sequencing of Borrelia miyamotoi strains isolated at the Russian territory.</title>
        <authorList>
            <person name="Kuleshov K.V."/>
            <person name="Platonov A.E."/>
            <person name="Goptar I.A."/>
            <person name="Shipulin G.A."/>
            <person name="Markelov M.L."/>
            <person name="Koetsveld J."/>
            <person name="Kolyasnikova N.M."/>
            <person name="Sarksyan D.S."/>
            <person name="Toporkova M.G."/>
            <person name="Hovius J.W."/>
        </authorList>
    </citation>
    <scope>NUCLEOTIDE SEQUENCE [LARGE SCALE GENOMIC DNA]</scope>
    <source>
        <strain evidence="7">Yekat-76</strain>
    </source>
</reference>
<dbReference type="GO" id="GO:0004659">
    <property type="term" value="F:prenyltransferase activity"/>
    <property type="evidence" value="ECO:0007669"/>
    <property type="project" value="InterPro"/>
</dbReference>
<dbReference type="AlphaFoldDB" id="A0AAP8YRW6"/>
<dbReference type="Pfam" id="PF00348">
    <property type="entry name" value="polyprenyl_synt"/>
    <property type="match status" value="1"/>
</dbReference>
<comment type="similarity">
    <text evidence="3">Belongs to the FPP/GGPP synthase family.</text>
</comment>
<dbReference type="RefSeq" id="WP_025443827.1">
    <property type="nucleotide sequence ID" value="NZ_AP024371.1"/>
</dbReference>
<dbReference type="PROSITE" id="PS00444">
    <property type="entry name" value="POLYPRENYL_SYNTHASE_2"/>
    <property type="match status" value="1"/>
</dbReference>
<dbReference type="InterPro" id="IPR000092">
    <property type="entry name" value="Polyprenyl_synt"/>
</dbReference>
<dbReference type="PROSITE" id="PS00723">
    <property type="entry name" value="POLYPRENYL_SYNTHASE_1"/>
    <property type="match status" value="1"/>
</dbReference>
<dbReference type="Gene3D" id="1.10.600.10">
    <property type="entry name" value="Farnesyl Diphosphate Synthase"/>
    <property type="match status" value="1"/>
</dbReference>
<proteinExistence type="inferred from homology"/>
<dbReference type="Proteomes" id="UP000291995">
    <property type="component" value="Chromosome"/>
</dbReference>
<reference evidence="5" key="2">
    <citation type="submission" date="2022-12" db="EMBL/GenBank/DDBJ databases">
        <title>Whole genome sequencing of Borrelia miyamotoi strains isolated at the Russian territory.</title>
        <authorList>
            <person name="Kuleshov K.V."/>
            <person name="Platonov A.E."/>
            <person name="Goptar I.A."/>
            <person name="Shipulin G.A."/>
            <person name="Markelov M.L."/>
            <person name="Koetsveld J."/>
            <person name="Kolyasnikova N.M."/>
            <person name="Sarksyan D.S."/>
            <person name="Toporkova M.G."/>
            <person name="Hovius J.W."/>
        </authorList>
    </citation>
    <scope>NUCLEOTIDE SEQUENCE</scope>
    <source>
        <strain evidence="4 6">Yekat-1</strain>
        <strain evidence="5">Yekat-76</strain>
    </source>
</reference>
<dbReference type="SUPFAM" id="SSF48576">
    <property type="entry name" value="Terpenoid synthases"/>
    <property type="match status" value="1"/>
</dbReference>
<evidence type="ECO:0000313" key="7">
    <source>
        <dbReference type="Proteomes" id="UP000291995"/>
    </source>
</evidence>
<dbReference type="PANTHER" id="PTHR12001:SF44">
    <property type="entry name" value="GERANYLGERANYL PYROPHOSPHATE SYNTHASE"/>
    <property type="match status" value="1"/>
</dbReference>
<evidence type="ECO:0000313" key="4">
    <source>
        <dbReference type="EMBL" id="ATQ16074.1"/>
    </source>
</evidence>
<dbReference type="Proteomes" id="UP000230633">
    <property type="component" value="Chromosome"/>
</dbReference>
<dbReference type="EMBL" id="CP036557">
    <property type="protein sequence ID" value="QBK62064.1"/>
    <property type="molecule type" value="Genomic_DNA"/>
</dbReference>
<dbReference type="InterPro" id="IPR033749">
    <property type="entry name" value="Polyprenyl_synt_CS"/>
</dbReference>
<gene>
    <name evidence="4" type="ORF">CNO13_02690</name>
    <name evidence="5" type="ORF">EZU67_02690</name>
</gene>
<evidence type="ECO:0000313" key="5">
    <source>
        <dbReference type="EMBL" id="QBK62064.1"/>
    </source>
</evidence>
<dbReference type="EMBL" id="CP024333">
    <property type="protein sequence ID" value="ATQ16074.1"/>
    <property type="molecule type" value="Genomic_DNA"/>
</dbReference>
<dbReference type="PANTHER" id="PTHR12001">
    <property type="entry name" value="GERANYLGERANYL PYROPHOSPHATE SYNTHASE"/>
    <property type="match status" value="1"/>
</dbReference>
<evidence type="ECO:0000313" key="6">
    <source>
        <dbReference type="Proteomes" id="UP000230633"/>
    </source>
</evidence>
<sequence>MKNKSFLDKIEKNINTVFSNDYFLNIFKDKELELKLKIKESTIKVIKAPAIEIINRGGKRIRPMLMILLAYALGYNNKNTENLYNLSMLLELPHSGSLIIDDIEDGATKRRGKPAIHLIYGLDSSINTANLIYFLPAKLIQTSNLKTSQKLLIYENFFTTLSNLHLGQGIDIALHNETYIPNVEEYISLVELKTSSLFGMAGFLAGILTNNENKAKNLYNTFLKLGTCFQIIDDIKNIKDGINGKDFGEDLIEGKKSLPIIYFLKEKQFDKQIIQKLIKIKNKPINESTEEILKLSNMINSSNAIKDSSNLAMSYLNKFIEELNSYKLNNKYKNMIMDIIYKIKGVNL</sequence>
<keyword evidence="3" id="KW-0808">Transferase</keyword>